<dbReference type="SMART" id="SM00408">
    <property type="entry name" value="IGc2"/>
    <property type="match status" value="3"/>
</dbReference>
<dbReference type="Gene3D" id="2.60.40.10">
    <property type="entry name" value="Immunoglobulins"/>
    <property type="match status" value="3"/>
</dbReference>
<evidence type="ECO:0000313" key="5">
    <source>
        <dbReference type="Proteomes" id="UP000270094"/>
    </source>
</evidence>
<evidence type="ECO:0000256" key="1">
    <source>
        <dbReference type="ARBA" id="ARBA00022737"/>
    </source>
</evidence>
<proteinExistence type="predicted"/>
<feature type="domain" description="Ig-like" evidence="3">
    <location>
        <begin position="67"/>
        <end position="158"/>
    </location>
</feature>
<dbReference type="InterPro" id="IPR007110">
    <property type="entry name" value="Ig-like_dom"/>
</dbReference>
<evidence type="ECO:0000256" key="2">
    <source>
        <dbReference type="ARBA" id="ARBA00023157"/>
    </source>
</evidence>
<dbReference type="InterPro" id="IPR050964">
    <property type="entry name" value="Striated_Muscle_Regulatory"/>
</dbReference>
<dbReference type="CDD" id="cd00096">
    <property type="entry name" value="Ig"/>
    <property type="match status" value="1"/>
</dbReference>
<dbReference type="AlphaFoldDB" id="A0A3P7JDT0"/>
<reference evidence="4 5" key="1">
    <citation type="submission" date="2018-11" db="EMBL/GenBank/DDBJ databases">
        <authorList>
            <consortium name="Pathogen Informatics"/>
        </authorList>
    </citation>
    <scope>NUCLEOTIDE SEQUENCE [LARGE SCALE GENOMIC DNA]</scope>
</reference>
<dbReference type="FunFam" id="2.60.40.10:FF:001847">
    <property type="entry name" value="Titin homolog"/>
    <property type="match status" value="1"/>
</dbReference>
<dbReference type="InterPro" id="IPR013098">
    <property type="entry name" value="Ig_I-set"/>
</dbReference>
<accession>A0A3P7JDT0</accession>
<dbReference type="PANTHER" id="PTHR13817:SF73">
    <property type="entry name" value="FIBRONECTIN TYPE-III DOMAIN-CONTAINING PROTEIN"/>
    <property type="match status" value="1"/>
</dbReference>
<gene>
    <name evidence="4" type="ORF">SVUK_LOCUS18779</name>
</gene>
<dbReference type="InterPro" id="IPR003598">
    <property type="entry name" value="Ig_sub2"/>
</dbReference>
<protein>
    <recommendedName>
        <fullName evidence="3">Ig-like domain-containing protein</fullName>
    </recommendedName>
</protein>
<dbReference type="InterPro" id="IPR003599">
    <property type="entry name" value="Ig_sub"/>
</dbReference>
<dbReference type="PROSITE" id="PS50835">
    <property type="entry name" value="IG_LIKE"/>
    <property type="match status" value="3"/>
</dbReference>
<dbReference type="PANTHER" id="PTHR13817">
    <property type="entry name" value="TITIN"/>
    <property type="match status" value="1"/>
</dbReference>
<dbReference type="Proteomes" id="UP000270094">
    <property type="component" value="Unassembled WGS sequence"/>
</dbReference>
<dbReference type="SUPFAM" id="SSF48726">
    <property type="entry name" value="Immunoglobulin"/>
    <property type="match status" value="3"/>
</dbReference>
<dbReference type="Pfam" id="PF07679">
    <property type="entry name" value="I-set"/>
    <property type="match status" value="3"/>
</dbReference>
<feature type="domain" description="Ig-like" evidence="3">
    <location>
        <begin position="1"/>
        <end position="57"/>
    </location>
</feature>
<evidence type="ECO:0000259" key="3">
    <source>
        <dbReference type="PROSITE" id="PS50835"/>
    </source>
</evidence>
<organism evidence="4 5">
    <name type="scientific">Strongylus vulgaris</name>
    <name type="common">Blood worm</name>
    <dbReference type="NCBI Taxonomy" id="40348"/>
    <lineage>
        <taxon>Eukaryota</taxon>
        <taxon>Metazoa</taxon>
        <taxon>Ecdysozoa</taxon>
        <taxon>Nematoda</taxon>
        <taxon>Chromadorea</taxon>
        <taxon>Rhabditida</taxon>
        <taxon>Rhabditina</taxon>
        <taxon>Rhabditomorpha</taxon>
        <taxon>Strongyloidea</taxon>
        <taxon>Strongylidae</taxon>
        <taxon>Strongylus</taxon>
    </lineage>
</organism>
<keyword evidence="5" id="KW-1185">Reference proteome</keyword>
<keyword evidence="2" id="KW-1015">Disulfide bond</keyword>
<keyword evidence="1" id="KW-0677">Repeat</keyword>
<feature type="domain" description="Ig-like" evidence="3">
    <location>
        <begin position="186"/>
        <end position="271"/>
    </location>
</feature>
<sequence>MRIDFSRLFASGKEVKYENGVSTLTIPSATLNDAGHYVCEAENIHGTAQSNCVVTVTSSTESDQSEPKFTLLLTDITVQEQEEILLDCCVKGKPNPTVTWYKDGQKLAIENRMLQYTDRTGLARLNIMNTVPTDSGEYSCEAVNALGKDATECHVKVVGDSSSFSRSPSRSTSPSIGYASDDSCAPIITRPLVDTVVKIGCREMLELEVEGKPTPMIEWYHNGKLVSESRTIRSHFDGRVAFLKFYDAQLNHQGQYICKVGGFTSAECDIQT</sequence>
<dbReference type="SMART" id="SM00409">
    <property type="entry name" value="IG"/>
    <property type="match status" value="3"/>
</dbReference>
<dbReference type="EMBL" id="UYYB01125285">
    <property type="protein sequence ID" value="VDM83781.1"/>
    <property type="molecule type" value="Genomic_DNA"/>
</dbReference>
<name>A0A3P7JDT0_STRVU</name>
<dbReference type="OrthoDB" id="5854640at2759"/>
<dbReference type="InterPro" id="IPR013783">
    <property type="entry name" value="Ig-like_fold"/>
</dbReference>
<dbReference type="InterPro" id="IPR036179">
    <property type="entry name" value="Ig-like_dom_sf"/>
</dbReference>
<evidence type="ECO:0000313" key="4">
    <source>
        <dbReference type="EMBL" id="VDM83781.1"/>
    </source>
</evidence>